<proteinExistence type="predicted"/>
<gene>
    <name evidence="3" type="ORF">F0L46_10115</name>
</gene>
<keyword evidence="4" id="KW-1185">Reference proteome</keyword>
<accession>A0A5B2VEQ2</accession>
<protein>
    <submittedName>
        <fullName evidence="3">Endonuclease domain-containing protein</fullName>
    </submittedName>
</protein>
<dbReference type="CDD" id="cd01038">
    <property type="entry name" value="Endonuclease_DUF559"/>
    <property type="match status" value="1"/>
</dbReference>
<dbReference type="SUPFAM" id="SSF52980">
    <property type="entry name" value="Restriction endonuclease-like"/>
    <property type="match status" value="1"/>
</dbReference>
<feature type="region of interest" description="Disordered" evidence="1">
    <location>
        <begin position="1"/>
        <end position="46"/>
    </location>
</feature>
<keyword evidence="3" id="KW-0255">Endonuclease</keyword>
<dbReference type="GO" id="GO:0004519">
    <property type="term" value="F:endonuclease activity"/>
    <property type="evidence" value="ECO:0007669"/>
    <property type="project" value="UniProtKB-KW"/>
</dbReference>
<dbReference type="AlphaFoldDB" id="A0A5B2VEQ2"/>
<feature type="domain" description="DUF559" evidence="2">
    <location>
        <begin position="51"/>
        <end position="158"/>
    </location>
</feature>
<name>A0A5B2VEQ2_9HYPH</name>
<evidence type="ECO:0000259" key="2">
    <source>
        <dbReference type="Pfam" id="PF04480"/>
    </source>
</evidence>
<dbReference type="InterPro" id="IPR011335">
    <property type="entry name" value="Restrct_endonuc-II-like"/>
</dbReference>
<reference evidence="3 4" key="2">
    <citation type="submission" date="2019-09" db="EMBL/GenBank/DDBJ databases">
        <authorList>
            <person name="Jin C."/>
        </authorList>
    </citation>
    <scope>NUCLEOTIDE SEQUENCE [LARGE SCALE GENOMIC DNA]</scope>
    <source>
        <strain evidence="3 4">BN140002</strain>
    </source>
</reference>
<dbReference type="PANTHER" id="PTHR38590">
    <property type="entry name" value="BLL0828 PROTEIN"/>
    <property type="match status" value="1"/>
</dbReference>
<dbReference type="Gene3D" id="3.40.960.10">
    <property type="entry name" value="VSR Endonuclease"/>
    <property type="match status" value="1"/>
</dbReference>
<dbReference type="Pfam" id="PF04480">
    <property type="entry name" value="DUF559"/>
    <property type="match status" value="1"/>
</dbReference>
<keyword evidence="3" id="KW-0378">Hydrolase</keyword>
<dbReference type="EMBL" id="VUOA01000019">
    <property type="protein sequence ID" value="KAA2237591.1"/>
    <property type="molecule type" value="Genomic_DNA"/>
</dbReference>
<dbReference type="InterPro" id="IPR047216">
    <property type="entry name" value="Endonuclease_DUF559_bact"/>
</dbReference>
<dbReference type="PANTHER" id="PTHR38590:SF1">
    <property type="entry name" value="BLL0828 PROTEIN"/>
    <property type="match status" value="1"/>
</dbReference>
<organism evidence="3 4">
    <name type="scientific">Salinarimonas soli</name>
    <dbReference type="NCBI Taxonomy" id="1638099"/>
    <lineage>
        <taxon>Bacteria</taxon>
        <taxon>Pseudomonadati</taxon>
        <taxon>Pseudomonadota</taxon>
        <taxon>Alphaproteobacteria</taxon>
        <taxon>Hyphomicrobiales</taxon>
        <taxon>Salinarimonadaceae</taxon>
        <taxon>Salinarimonas</taxon>
    </lineage>
</organism>
<dbReference type="Proteomes" id="UP000323142">
    <property type="component" value="Unassembled WGS sequence"/>
</dbReference>
<dbReference type="OrthoDB" id="9798754at2"/>
<dbReference type="InterPro" id="IPR007569">
    <property type="entry name" value="DUF559"/>
</dbReference>
<evidence type="ECO:0000313" key="4">
    <source>
        <dbReference type="Proteomes" id="UP000323142"/>
    </source>
</evidence>
<keyword evidence="3" id="KW-0540">Nuclease</keyword>
<evidence type="ECO:0000256" key="1">
    <source>
        <dbReference type="SAM" id="MobiDB-lite"/>
    </source>
</evidence>
<sequence>MLPADRSVAAPLLRTGAPRSVPAGHPPRKGVEGRGPRWKQAPAHAEVAPRLRASAKRLRREMTEAERKLWHALRGHRFQGLGFRRQVPIGPYVADFACHRARLVVEVDGGQHGFDDHVARDAVRDAWLAGRGYRTLRFANHDVLRRRESVLDTIHAACEPFLIPEPTAGDLL</sequence>
<evidence type="ECO:0000313" key="3">
    <source>
        <dbReference type="EMBL" id="KAA2237591.1"/>
    </source>
</evidence>
<comment type="caution">
    <text evidence="3">The sequence shown here is derived from an EMBL/GenBank/DDBJ whole genome shotgun (WGS) entry which is preliminary data.</text>
</comment>
<reference evidence="3 4" key="1">
    <citation type="submission" date="2019-09" db="EMBL/GenBank/DDBJ databases">
        <title>Salinarimonas rosea gen. nov., sp. nov., a new member of the a-2 subgroup of the Proteobacteria.</title>
        <authorList>
            <person name="Liu J."/>
        </authorList>
    </citation>
    <scope>NUCLEOTIDE SEQUENCE [LARGE SCALE GENOMIC DNA]</scope>
    <source>
        <strain evidence="3 4">BN140002</strain>
    </source>
</reference>